<dbReference type="SUPFAM" id="SSF56672">
    <property type="entry name" value="DNA/RNA polymerases"/>
    <property type="match status" value="1"/>
</dbReference>
<name>A0A645EUL2_9ZZZZ</name>
<evidence type="ECO:0000256" key="11">
    <source>
        <dbReference type="ARBA" id="ARBA00049244"/>
    </source>
</evidence>
<keyword evidence="9" id="KW-0239">DNA-directed DNA polymerase</keyword>
<organism evidence="14">
    <name type="scientific">bioreactor metagenome</name>
    <dbReference type="NCBI Taxonomy" id="1076179"/>
    <lineage>
        <taxon>unclassified sequences</taxon>
        <taxon>metagenomes</taxon>
        <taxon>ecological metagenomes</taxon>
    </lineage>
</organism>
<dbReference type="GO" id="GO:0003684">
    <property type="term" value="F:damaged DNA binding"/>
    <property type="evidence" value="ECO:0007669"/>
    <property type="project" value="InterPro"/>
</dbReference>
<evidence type="ECO:0000259" key="13">
    <source>
        <dbReference type="Pfam" id="PF11799"/>
    </source>
</evidence>
<proteinExistence type="inferred from homology"/>
<keyword evidence="3 14" id="KW-0808">Transferase</keyword>
<dbReference type="InterPro" id="IPR043502">
    <property type="entry name" value="DNA/RNA_pol_sf"/>
</dbReference>
<comment type="similarity">
    <text evidence="1">Belongs to the DNA polymerase type-Y family.</text>
</comment>
<dbReference type="GO" id="GO:0005829">
    <property type="term" value="C:cytosol"/>
    <property type="evidence" value="ECO:0007669"/>
    <property type="project" value="TreeGrafter"/>
</dbReference>
<evidence type="ECO:0000256" key="5">
    <source>
        <dbReference type="ARBA" id="ARBA00022705"/>
    </source>
</evidence>
<evidence type="ECO:0000256" key="4">
    <source>
        <dbReference type="ARBA" id="ARBA00022695"/>
    </source>
</evidence>
<feature type="region of interest" description="Disordered" evidence="12">
    <location>
        <begin position="231"/>
        <end position="250"/>
    </location>
</feature>
<dbReference type="AlphaFoldDB" id="A0A645EUL2"/>
<comment type="catalytic activity">
    <reaction evidence="11">
        <text>DNA(n) + a 2'-deoxyribonucleoside 5'-triphosphate = DNA(n+1) + diphosphate</text>
        <dbReference type="Rhea" id="RHEA:22508"/>
        <dbReference type="Rhea" id="RHEA-COMP:17339"/>
        <dbReference type="Rhea" id="RHEA-COMP:17340"/>
        <dbReference type="ChEBI" id="CHEBI:33019"/>
        <dbReference type="ChEBI" id="CHEBI:61560"/>
        <dbReference type="ChEBI" id="CHEBI:173112"/>
        <dbReference type="EC" id="2.7.7.7"/>
    </reaction>
</comment>
<dbReference type="Gene3D" id="1.10.150.20">
    <property type="entry name" value="5' to 3' exonuclease, C-terminal subdomain"/>
    <property type="match status" value="1"/>
</dbReference>
<feature type="domain" description="DNA polymerase Y-family little finger" evidence="13">
    <location>
        <begin position="95"/>
        <end position="197"/>
    </location>
</feature>
<keyword evidence="4 14" id="KW-0548">Nucleotidyltransferase</keyword>
<accession>A0A645EUL2</accession>
<evidence type="ECO:0000256" key="10">
    <source>
        <dbReference type="ARBA" id="ARBA00023204"/>
    </source>
</evidence>
<evidence type="ECO:0000256" key="9">
    <source>
        <dbReference type="ARBA" id="ARBA00022932"/>
    </source>
</evidence>
<dbReference type="Gene3D" id="3.30.1490.100">
    <property type="entry name" value="DNA polymerase, Y-family, little finger domain"/>
    <property type="match status" value="1"/>
</dbReference>
<keyword evidence="7" id="KW-0227">DNA damage</keyword>
<keyword evidence="5" id="KW-0235">DNA replication</keyword>
<dbReference type="EC" id="2.7.7.7" evidence="2"/>
<dbReference type="InterPro" id="IPR036775">
    <property type="entry name" value="DNA_pol_Y-fam_lit_finger_sf"/>
</dbReference>
<evidence type="ECO:0000256" key="12">
    <source>
        <dbReference type="SAM" id="MobiDB-lite"/>
    </source>
</evidence>
<dbReference type="InterPro" id="IPR050116">
    <property type="entry name" value="DNA_polymerase-Y"/>
</dbReference>
<dbReference type="InterPro" id="IPR024728">
    <property type="entry name" value="PolY_HhH_motif"/>
</dbReference>
<evidence type="ECO:0000256" key="3">
    <source>
        <dbReference type="ARBA" id="ARBA00022679"/>
    </source>
</evidence>
<evidence type="ECO:0000313" key="14">
    <source>
        <dbReference type="EMBL" id="MPN04184.1"/>
    </source>
</evidence>
<dbReference type="GO" id="GO:0003887">
    <property type="term" value="F:DNA-directed DNA polymerase activity"/>
    <property type="evidence" value="ECO:0007669"/>
    <property type="project" value="UniProtKB-KW"/>
</dbReference>
<keyword evidence="6" id="KW-0479">Metal-binding</keyword>
<dbReference type="FunFam" id="3.30.1490.100:FF:000004">
    <property type="entry name" value="DNA polymerase IV"/>
    <property type="match status" value="1"/>
</dbReference>
<evidence type="ECO:0000256" key="7">
    <source>
        <dbReference type="ARBA" id="ARBA00022763"/>
    </source>
</evidence>
<sequence length="250" mass="28697">MASDMEKPNGIVIIRKRDIPEKMFGLSIDKMFGIGRKTAPRLKSVGIKTIGDLKRAIDTGNEDIKNIMGKFYYVIEDWLNGKGSDEIEVEQEDVKSIGNSTTFPHDTNDFEEIKQIFETLCKEVSGRAEKEGKLGSTIQIVMKDTFFKTKNKSMTFNPPSNSFDVIFDKTIKLFDKSYDGEPLRLVGVTLQNLIDPHELAVQMTFFDYEEHEKESETKLLINELNRKMQKPMLKRASELEKKKNGNQRRS</sequence>
<dbReference type="Pfam" id="PF11798">
    <property type="entry name" value="IMS_HHH"/>
    <property type="match status" value="1"/>
</dbReference>
<dbReference type="EMBL" id="VSSQ01050117">
    <property type="protein sequence ID" value="MPN04184.1"/>
    <property type="molecule type" value="Genomic_DNA"/>
</dbReference>
<reference evidence="14" key="1">
    <citation type="submission" date="2019-08" db="EMBL/GenBank/DDBJ databases">
        <authorList>
            <person name="Kucharzyk K."/>
            <person name="Murdoch R.W."/>
            <person name="Higgins S."/>
            <person name="Loffler F."/>
        </authorList>
    </citation>
    <scope>NUCLEOTIDE SEQUENCE</scope>
</reference>
<dbReference type="SUPFAM" id="SSF100879">
    <property type="entry name" value="Lesion bypass DNA polymerase (Y-family), little finger domain"/>
    <property type="match status" value="1"/>
</dbReference>
<keyword evidence="10" id="KW-0234">DNA repair</keyword>
<dbReference type="GO" id="GO:0046872">
    <property type="term" value="F:metal ion binding"/>
    <property type="evidence" value="ECO:0007669"/>
    <property type="project" value="UniProtKB-KW"/>
</dbReference>
<evidence type="ECO:0000256" key="1">
    <source>
        <dbReference type="ARBA" id="ARBA00010945"/>
    </source>
</evidence>
<evidence type="ECO:0000256" key="8">
    <source>
        <dbReference type="ARBA" id="ARBA00022842"/>
    </source>
</evidence>
<gene>
    <name evidence="14" type="primary">dinB_44</name>
    <name evidence="14" type="ORF">SDC9_151420</name>
</gene>
<keyword evidence="8" id="KW-0460">Magnesium</keyword>
<dbReference type="GO" id="GO:0006281">
    <property type="term" value="P:DNA repair"/>
    <property type="evidence" value="ECO:0007669"/>
    <property type="project" value="UniProtKB-KW"/>
</dbReference>
<protein>
    <recommendedName>
        <fullName evidence="2">DNA-directed DNA polymerase</fullName>
        <ecNumber evidence="2">2.7.7.7</ecNumber>
    </recommendedName>
</protein>
<evidence type="ECO:0000256" key="6">
    <source>
        <dbReference type="ARBA" id="ARBA00022723"/>
    </source>
</evidence>
<dbReference type="PANTHER" id="PTHR11076:SF33">
    <property type="entry name" value="DNA POLYMERASE KAPPA"/>
    <property type="match status" value="1"/>
</dbReference>
<dbReference type="GO" id="GO:0006260">
    <property type="term" value="P:DNA replication"/>
    <property type="evidence" value="ECO:0007669"/>
    <property type="project" value="UniProtKB-KW"/>
</dbReference>
<dbReference type="PANTHER" id="PTHR11076">
    <property type="entry name" value="DNA REPAIR POLYMERASE UMUC / TRANSFERASE FAMILY MEMBER"/>
    <property type="match status" value="1"/>
</dbReference>
<comment type="caution">
    <text evidence="14">The sequence shown here is derived from an EMBL/GenBank/DDBJ whole genome shotgun (WGS) entry which is preliminary data.</text>
</comment>
<dbReference type="Pfam" id="PF11799">
    <property type="entry name" value="IMS_C"/>
    <property type="match status" value="1"/>
</dbReference>
<dbReference type="GO" id="GO:0042276">
    <property type="term" value="P:error-prone translesion synthesis"/>
    <property type="evidence" value="ECO:0007669"/>
    <property type="project" value="TreeGrafter"/>
</dbReference>
<dbReference type="GO" id="GO:0009432">
    <property type="term" value="P:SOS response"/>
    <property type="evidence" value="ECO:0007669"/>
    <property type="project" value="TreeGrafter"/>
</dbReference>
<dbReference type="InterPro" id="IPR017961">
    <property type="entry name" value="DNA_pol_Y-fam_little_finger"/>
</dbReference>
<evidence type="ECO:0000256" key="2">
    <source>
        <dbReference type="ARBA" id="ARBA00012417"/>
    </source>
</evidence>